<dbReference type="OrthoDB" id="3639548at2759"/>
<evidence type="ECO:0000313" key="2">
    <source>
        <dbReference type="Proteomes" id="UP000799436"/>
    </source>
</evidence>
<evidence type="ECO:0000313" key="1">
    <source>
        <dbReference type="EMBL" id="KAF2767027.1"/>
    </source>
</evidence>
<proteinExistence type="predicted"/>
<keyword evidence="2" id="KW-1185">Reference proteome</keyword>
<sequence>MSKWTVDLEDFVTKMPKQFLRRYVEQEPDTPEQLLYRCGCDCEDCERLNAFLGCRTGKKAYFRVAKDRRVHLESKLKDQINKKLVKLDTSCKGTPYTLLVEKTNNEPD</sequence>
<name>A0A6G1L2D9_9PEZI</name>
<reference evidence="1" key="1">
    <citation type="journal article" date="2020" name="Stud. Mycol.">
        <title>101 Dothideomycetes genomes: a test case for predicting lifestyles and emergence of pathogens.</title>
        <authorList>
            <person name="Haridas S."/>
            <person name="Albert R."/>
            <person name="Binder M."/>
            <person name="Bloem J."/>
            <person name="Labutti K."/>
            <person name="Salamov A."/>
            <person name="Andreopoulos B."/>
            <person name="Baker S."/>
            <person name="Barry K."/>
            <person name="Bills G."/>
            <person name="Bluhm B."/>
            <person name="Cannon C."/>
            <person name="Castanera R."/>
            <person name="Culley D."/>
            <person name="Daum C."/>
            <person name="Ezra D."/>
            <person name="Gonzalez J."/>
            <person name="Henrissat B."/>
            <person name="Kuo A."/>
            <person name="Liang C."/>
            <person name="Lipzen A."/>
            <person name="Lutzoni F."/>
            <person name="Magnuson J."/>
            <person name="Mondo S."/>
            <person name="Nolan M."/>
            <person name="Ohm R."/>
            <person name="Pangilinan J."/>
            <person name="Park H.-J."/>
            <person name="Ramirez L."/>
            <person name="Alfaro M."/>
            <person name="Sun H."/>
            <person name="Tritt A."/>
            <person name="Yoshinaga Y."/>
            <person name="Zwiers L.-H."/>
            <person name="Turgeon B."/>
            <person name="Goodwin S."/>
            <person name="Spatafora J."/>
            <person name="Crous P."/>
            <person name="Grigoriev I."/>
        </authorList>
    </citation>
    <scope>NUCLEOTIDE SEQUENCE</scope>
    <source>
        <strain evidence="1">CBS 116005</strain>
    </source>
</reference>
<accession>A0A6G1L2D9</accession>
<protein>
    <submittedName>
        <fullName evidence="1">Uncharacterized protein</fullName>
    </submittedName>
</protein>
<gene>
    <name evidence="1" type="ORF">EJ03DRAFT_329578</name>
</gene>
<dbReference type="Proteomes" id="UP000799436">
    <property type="component" value="Unassembled WGS sequence"/>
</dbReference>
<dbReference type="EMBL" id="ML995862">
    <property type="protein sequence ID" value="KAF2767027.1"/>
    <property type="molecule type" value="Genomic_DNA"/>
</dbReference>
<dbReference type="AlphaFoldDB" id="A0A6G1L2D9"/>
<organism evidence="1 2">
    <name type="scientific">Teratosphaeria nubilosa</name>
    <dbReference type="NCBI Taxonomy" id="161662"/>
    <lineage>
        <taxon>Eukaryota</taxon>
        <taxon>Fungi</taxon>
        <taxon>Dikarya</taxon>
        <taxon>Ascomycota</taxon>
        <taxon>Pezizomycotina</taxon>
        <taxon>Dothideomycetes</taxon>
        <taxon>Dothideomycetidae</taxon>
        <taxon>Mycosphaerellales</taxon>
        <taxon>Teratosphaeriaceae</taxon>
        <taxon>Teratosphaeria</taxon>
    </lineage>
</organism>